<evidence type="ECO:0000256" key="1">
    <source>
        <dbReference type="SAM" id="MobiDB-lite"/>
    </source>
</evidence>
<sequence>MGGTKNGFKFESNSGLEMGLIKSGELLEYPNAKTRATGSQALEGIGSKEGSEANGVSPNNNPLQECPIPYYKVKRWSELMGDHKK</sequence>
<dbReference type="AlphaFoldDB" id="A0A6H1ZMI3"/>
<evidence type="ECO:0000313" key="2">
    <source>
        <dbReference type="EMBL" id="QJA48679.1"/>
    </source>
</evidence>
<proteinExistence type="predicted"/>
<organism evidence="2">
    <name type="scientific">viral metagenome</name>
    <dbReference type="NCBI Taxonomy" id="1070528"/>
    <lineage>
        <taxon>unclassified sequences</taxon>
        <taxon>metagenomes</taxon>
        <taxon>organismal metagenomes</taxon>
    </lineage>
</organism>
<gene>
    <name evidence="2" type="ORF">TM448A01076_0015</name>
    <name evidence="3" type="ORF">TM448B01182_0014</name>
</gene>
<dbReference type="EMBL" id="MT144096">
    <property type="protein sequence ID" value="QJA48679.1"/>
    <property type="molecule type" value="Genomic_DNA"/>
</dbReference>
<protein>
    <submittedName>
        <fullName evidence="2">Uncharacterized protein</fullName>
    </submittedName>
</protein>
<accession>A0A6H1ZMI3</accession>
<feature type="region of interest" description="Disordered" evidence="1">
    <location>
        <begin position="45"/>
        <end position="64"/>
    </location>
</feature>
<name>A0A6H1ZMI3_9ZZZZ</name>
<feature type="compositionally biased region" description="Polar residues" evidence="1">
    <location>
        <begin position="54"/>
        <end position="63"/>
    </location>
</feature>
<reference evidence="2" key="1">
    <citation type="submission" date="2020-03" db="EMBL/GenBank/DDBJ databases">
        <title>The deep terrestrial virosphere.</title>
        <authorList>
            <person name="Holmfeldt K."/>
            <person name="Nilsson E."/>
            <person name="Simone D."/>
            <person name="Lopez-Fernandez M."/>
            <person name="Wu X."/>
            <person name="de Brujin I."/>
            <person name="Lundin D."/>
            <person name="Andersson A."/>
            <person name="Bertilsson S."/>
            <person name="Dopson M."/>
        </authorList>
    </citation>
    <scope>NUCLEOTIDE SEQUENCE</scope>
    <source>
        <strain evidence="2">TM448A01076</strain>
        <strain evidence="3">TM448B01182</strain>
    </source>
</reference>
<dbReference type="EMBL" id="MT144714">
    <property type="protein sequence ID" value="QJH98070.1"/>
    <property type="molecule type" value="Genomic_DNA"/>
</dbReference>
<evidence type="ECO:0000313" key="3">
    <source>
        <dbReference type="EMBL" id="QJH98070.1"/>
    </source>
</evidence>